<feature type="transmembrane region" description="Helical" evidence="1">
    <location>
        <begin position="159"/>
        <end position="181"/>
    </location>
</feature>
<comment type="caution">
    <text evidence="2">The sequence shown here is derived from an EMBL/GenBank/DDBJ whole genome shotgun (WGS) entry which is preliminary data.</text>
</comment>
<proteinExistence type="predicted"/>
<dbReference type="InterPro" id="IPR036305">
    <property type="entry name" value="RGS_sf"/>
</dbReference>
<dbReference type="EMBL" id="JNBS01001794">
    <property type="protein sequence ID" value="OQR99618.1"/>
    <property type="molecule type" value="Genomic_DNA"/>
</dbReference>
<accession>A0A1V9ZNP9</accession>
<dbReference type="Proteomes" id="UP000243217">
    <property type="component" value="Unassembled WGS sequence"/>
</dbReference>
<organism evidence="2 3">
    <name type="scientific">Thraustotheca clavata</name>
    <dbReference type="NCBI Taxonomy" id="74557"/>
    <lineage>
        <taxon>Eukaryota</taxon>
        <taxon>Sar</taxon>
        <taxon>Stramenopiles</taxon>
        <taxon>Oomycota</taxon>
        <taxon>Saprolegniomycetes</taxon>
        <taxon>Saprolegniales</taxon>
        <taxon>Achlyaceae</taxon>
        <taxon>Thraustotheca</taxon>
    </lineage>
</organism>
<reference evidence="2 3" key="1">
    <citation type="journal article" date="2014" name="Genome Biol. Evol.">
        <title>The secreted proteins of Achlya hypogyna and Thraustotheca clavata identify the ancestral oomycete secretome and reveal gene acquisitions by horizontal gene transfer.</title>
        <authorList>
            <person name="Misner I."/>
            <person name="Blouin N."/>
            <person name="Leonard G."/>
            <person name="Richards T.A."/>
            <person name="Lane C.E."/>
        </authorList>
    </citation>
    <scope>NUCLEOTIDE SEQUENCE [LARGE SCALE GENOMIC DNA]</scope>
    <source>
        <strain evidence="2 3">ATCC 34112</strain>
    </source>
</reference>
<protein>
    <recommendedName>
        <fullName evidence="4">RGS domain-containing protein</fullName>
    </recommendedName>
</protein>
<feature type="transmembrane region" description="Helical" evidence="1">
    <location>
        <begin position="39"/>
        <end position="58"/>
    </location>
</feature>
<dbReference type="AlphaFoldDB" id="A0A1V9ZNP9"/>
<evidence type="ECO:0000256" key="1">
    <source>
        <dbReference type="SAM" id="Phobius"/>
    </source>
</evidence>
<name>A0A1V9ZNP9_9STRA</name>
<feature type="transmembrane region" description="Helical" evidence="1">
    <location>
        <begin position="121"/>
        <end position="139"/>
    </location>
</feature>
<feature type="transmembrane region" description="Helical" evidence="1">
    <location>
        <begin position="202"/>
        <end position="223"/>
    </location>
</feature>
<dbReference type="InterPro" id="IPR044926">
    <property type="entry name" value="RGS_subdomain_2"/>
</dbReference>
<dbReference type="OrthoDB" id="72886at2759"/>
<dbReference type="Gene3D" id="1.10.167.10">
    <property type="entry name" value="Regulator of G-protein Signalling 4, domain 2"/>
    <property type="match status" value="1"/>
</dbReference>
<keyword evidence="3" id="KW-1185">Reference proteome</keyword>
<evidence type="ECO:0000313" key="3">
    <source>
        <dbReference type="Proteomes" id="UP000243217"/>
    </source>
</evidence>
<evidence type="ECO:0000313" key="2">
    <source>
        <dbReference type="EMBL" id="OQR99618.1"/>
    </source>
</evidence>
<feature type="transmembrane region" description="Helical" evidence="1">
    <location>
        <begin position="6"/>
        <end position="27"/>
    </location>
</feature>
<keyword evidence="1" id="KW-0472">Membrane</keyword>
<keyword evidence="1" id="KW-1133">Transmembrane helix</keyword>
<gene>
    <name evidence="2" type="ORF">THRCLA_06436</name>
</gene>
<evidence type="ECO:0008006" key="4">
    <source>
        <dbReference type="Google" id="ProtNLM"/>
    </source>
</evidence>
<sequence length="508" mass="57930">MVVATDTLLVLTWAMHVYMPIALYLFLSRREPVPMGLAASFFTIYTFSVPPILCFGGTTTYTLILFFEWVVLLTGVVTYLLTQCILVVRFHITEILMHPVQATVPRVNQTKYLRWLLYPRFQLGLWIIFTILLNIPTILETHGMAITTQAFESDSNDDLTSFRLNAGIETAVLIVASYFLARSMSRIVDNFGLKETYVRGAHVMAFGVALYGLVSALIAFEIAPGLEIYRIPTLIGLHTAHIIFVMTIVLPLRTSYIAKETHKDLKTRIRPNKRDVDQLESMVLYRYLSTDEGFADFLAFSKKELYADTILAWKEVQKYKEGLVSIEHIYNTCLDASSRLQVNLSSEVRKMYEIQRPMVCTPNGSERRNRLSISLKRLRIDTVKTMHLSSVAPIDNRMHHAAHSPSSYTNIEEISRKSVVPPKNKFEKLFHPLGAEILRIIYTEVLPRFEQHASTAQWIAFRNREKAMLSLDVIEHMINGTIDHGADIAQRGSMPCIADLQRIIPPRS</sequence>
<keyword evidence="1" id="KW-0812">Transmembrane</keyword>
<feature type="transmembrane region" description="Helical" evidence="1">
    <location>
        <begin position="64"/>
        <end position="88"/>
    </location>
</feature>
<feature type="transmembrane region" description="Helical" evidence="1">
    <location>
        <begin position="229"/>
        <end position="252"/>
    </location>
</feature>
<dbReference type="SUPFAM" id="SSF48097">
    <property type="entry name" value="Regulator of G-protein signaling, RGS"/>
    <property type="match status" value="1"/>
</dbReference>